<evidence type="ECO:0000259" key="3">
    <source>
        <dbReference type="Pfam" id="PF02397"/>
    </source>
</evidence>
<feature type="transmembrane region" description="Helical" evidence="2">
    <location>
        <begin position="6"/>
        <end position="24"/>
    </location>
</feature>
<evidence type="ECO:0000256" key="1">
    <source>
        <dbReference type="ARBA" id="ARBA00006464"/>
    </source>
</evidence>
<organism evidence="4 5">
    <name type="scientific">Evansella tamaricis</name>
    <dbReference type="NCBI Taxonomy" id="2069301"/>
    <lineage>
        <taxon>Bacteria</taxon>
        <taxon>Bacillati</taxon>
        <taxon>Bacillota</taxon>
        <taxon>Bacilli</taxon>
        <taxon>Bacillales</taxon>
        <taxon>Bacillaceae</taxon>
        <taxon>Evansella</taxon>
    </lineage>
</organism>
<gene>
    <name evidence="4" type="ORF">KS419_17345</name>
</gene>
<dbReference type="Proteomes" id="UP000784880">
    <property type="component" value="Unassembled WGS sequence"/>
</dbReference>
<keyword evidence="2" id="KW-0812">Transmembrane</keyword>
<dbReference type="EMBL" id="JAHQCS010000141">
    <property type="protein sequence ID" value="MBU9713496.1"/>
    <property type="molecule type" value="Genomic_DNA"/>
</dbReference>
<sequence>MDLFISFFLIVIFSPFFLLIAILIKIDSRGPILFTQKRMGKNKTPFMIYKFRTMKVETPKNLPTFMINNPDRMVTKVGKFLRKSSLDELPQLMNIIKGEMSIIGPRPVILDEVELIEKRDVHGANNVYPGVTGWAQINGRDELFEGEKAKLDGYYVENLSFVFDLKIFLKTIIYVLLRKGVMDGTRRRNIDNYAEEEQIPKNIKQKQSV</sequence>
<evidence type="ECO:0000256" key="2">
    <source>
        <dbReference type="SAM" id="Phobius"/>
    </source>
</evidence>
<dbReference type="GO" id="GO:0016740">
    <property type="term" value="F:transferase activity"/>
    <property type="evidence" value="ECO:0007669"/>
    <property type="project" value="UniProtKB-KW"/>
</dbReference>
<keyword evidence="5" id="KW-1185">Reference proteome</keyword>
<dbReference type="PANTHER" id="PTHR30576:SF10">
    <property type="entry name" value="SLL5057 PROTEIN"/>
    <property type="match status" value="1"/>
</dbReference>
<feature type="domain" description="Bacterial sugar transferase" evidence="3">
    <location>
        <begin position="1"/>
        <end position="176"/>
    </location>
</feature>
<proteinExistence type="inferred from homology"/>
<keyword evidence="2" id="KW-1133">Transmembrane helix</keyword>
<dbReference type="Pfam" id="PF02397">
    <property type="entry name" value="Bac_transf"/>
    <property type="match status" value="1"/>
</dbReference>
<keyword evidence="4" id="KW-0808">Transferase</keyword>
<dbReference type="PANTHER" id="PTHR30576">
    <property type="entry name" value="COLANIC BIOSYNTHESIS UDP-GLUCOSE LIPID CARRIER TRANSFERASE"/>
    <property type="match status" value="1"/>
</dbReference>
<accession>A0ABS6JIL8</accession>
<reference evidence="4 5" key="1">
    <citation type="submission" date="2021-06" db="EMBL/GenBank/DDBJ databases">
        <title>Bacillus sp. RD4P76, an endophyte from a halophyte.</title>
        <authorList>
            <person name="Sun J.-Q."/>
        </authorList>
    </citation>
    <scope>NUCLEOTIDE SEQUENCE [LARGE SCALE GENOMIC DNA]</scope>
    <source>
        <strain evidence="4 5">CGMCC 1.15917</strain>
    </source>
</reference>
<comment type="similarity">
    <text evidence="1">Belongs to the bacterial sugar transferase family.</text>
</comment>
<protein>
    <submittedName>
        <fullName evidence="4">Sugar transferase</fullName>
    </submittedName>
</protein>
<keyword evidence="2" id="KW-0472">Membrane</keyword>
<evidence type="ECO:0000313" key="4">
    <source>
        <dbReference type="EMBL" id="MBU9713496.1"/>
    </source>
</evidence>
<name>A0ABS6JIL8_9BACI</name>
<evidence type="ECO:0000313" key="5">
    <source>
        <dbReference type="Proteomes" id="UP000784880"/>
    </source>
</evidence>
<comment type="caution">
    <text evidence="4">The sequence shown here is derived from an EMBL/GenBank/DDBJ whole genome shotgun (WGS) entry which is preliminary data.</text>
</comment>
<dbReference type="RefSeq" id="WP_217067654.1">
    <property type="nucleotide sequence ID" value="NZ_JAHQCS010000141.1"/>
</dbReference>
<dbReference type="InterPro" id="IPR003362">
    <property type="entry name" value="Bact_transf"/>
</dbReference>